<gene>
    <name evidence="2" type="ORF">NYPRO_LOCUS6377</name>
</gene>
<evidence type="ECO:0000313" key="3">
    <source>
        <dbReference type="Proteomes" id="UP000645828"/>
    </source>
</evidence>
<keyword evidence="3" id="KW-1185">Reference proteome</keyword>
<sequence>MELNTPYLPQRSGRRTKEDHFNSIFLNFIYLFMRDTQREAGTQAEGRRRSRLPAGSPIL</sequence>
<reference evidence="2" key="1">
    <citation type="submission" date="2020-12" db="EMBL/GenBank/DDBJ databases">
        <authorList>
            <consortium name="Molecular Ecology Group"/>
        </authorList>
    </citation>
    <scope>NUCLEOTIDE SEQUENCE</scope>
    <source>
        <strain evidence="2">TBG_1078</strain>
    </source>
</reference>
<organism evidence="2 3">
    <name type="scientific">Nyctereutes procyonoides</name>
    <name type="common">Raccoon dog</name>
    <name type="synonym">Canis procyonoides</name>
    <dbReference type="NCBI Taxonomy" id="34880"/>
    <lineage>
        <taxon>Eukaryota</taxon>
        <taxon>Metazoa</taxon>
        <taxon>Chordata</taxon>
        <taxon>Craniata</taxon>
        <taxon>Vertebrata</taxon>
        <taxon>Euteleostomi</taxon>
        <taxon>Mammalia</taxon>
        <taxon>Eutheria</taxon>
        <taxon>Laurasiatheria</taxon>
        <taxon>Carnivora</taxon>
        <taxon>Caniformia</taxon>
        <taxon>Canidae</taxon>
        <taxon>Nyctereutes</taxon>
    </lineage>
</organism>
<protein>
    <submittedName>
        <fullName evidence="2">(raccoon dog) hypothetical protein</fullName>
    </submittedName>
</protein>
<evidence type="ECO:0000313" key="2">
    <source>
        <dbReference type="EMBL" id="CAD7673582.1"/>
    </source>
</evidence>
<dbReference type="AlphaFoldDB" id="A0A811YGP8"/>
<evidence type="ECO:0000256" key="1">
    <source>
        <dbReference type="SAM" id="MobiDB-lite"/>
    </source>
</evidence>
<proteinExistence type="predicted"/>
<name>A0A811YGP8_NYCPR</name>
<accession>A0A811YGP8</accession>
<feature type="region of interest" description="Disordered" evidence="1">
    <location>
        <begin position="39"/>
        <end position="59"/>
    </location>
</feature>
<comment type="caution">
    <text evidence="2">The sequence shown here is derived from an EMBL/GenBank/DDBJ whole genome shotgun (WGS) entry which is preliminary data.</text>
</comment>
<dbReference type="Proteomes" id="UP000645828">
    <property type="component" value="Unassembled WGS sequence"/>
</dbReference>
<dbReference type="EMBL" id="CAJHUB010000671">
    <property type="protein sequence ID" value="CAD7673582.1"/>
    <property type="molecule type" value="Genomic_DNA"/>
</dbReference>